<dbReference type="EMBL" id="SACP01000006">
    <property type="protein sequence ID" value="RVU19324.1"/>
    <property type="molecule type" value="Genomic_DNA"/>
</dbReference>
<reference evidence="3 4" key="1">
    <citation type="submission" date="2019-01" db="EMBL/GenBank/DDBJ databases">
        <authorList>
            <person name="Chen W.-M."/>
        </authorList>
    </citation>
    <scope>NUCLEOTIDE SEQUENCE [LARGE SCALE GENOMIC DNA]</scope>
    <source>
        <strain evidence="3 4">TER-1</strain>
    </source>
</reference>
<proteinExistence type="predicted"/>
<evidence type="ECO:0000313" key="3">
    <source>
        <dbReference type="EMBL" id="RVU19324.1"/>
    </source>
</evidence>
<feature type="chain" id="PRO_5018612710" evidence="2">
    <location>
        <begin position="21"/>
        <end position="116"/>
    </location>
</feature>
<feature type="signal peptide" evidence="2">
    <location>
        <begin position="1"/>
        <end position="20"/>
    </location>
</feature>
<comment type="caution">
    <text evidence="3">The sequence shown here is derived from an EMBL/GenBank/DDBJ whole genome shotgun (WGS) entry which is preliminary data.</text>
</comment>
<protein>
    <submittedName>
        <fullName evidence="3">Uncharacterized protein</fullName>
    </submittedName>
</protein>
<organism evidence="3 4">
    <name type="scientific">Methylobacterium oryzihabitans</name>
    <dbReference type="NCBI Taxonomy" id="2499852"/>
    <lineage>
        <taxon>Bacteria</taxon>
        <taxon>Pseudomonadati</taxon>
        <taxon>Pseudomonadota</taxon>
        <taxon>Alphaproteobacteria</taxon>
        <taxon>Hyphomicrobiales</taxon>
        <taxon>Methylobacteriaceae</taxon>
        <taxon>Methylobacterium</taxon>
    </lineage>
</organism>
<evidence type="ECO:0000256" key="1">
    <source>
        <dbReference type="SAM" id="MobiDB-lite"/>
    </source>
</evidence>
<dbReference type="RefSeq" id="WP_127728259.1">
    <property type="nucleotide sequence ID" value="NZ_SACP01000006.1"/>
</dbReference>
<evidence type="ECO:0000313" key="4">
    <source>
        <dbReference type="Proteomes" id="UP000286997"/>
    </source>
</evidence>
<name>A0A3S2WCP2_9HYPH</name>
<keyword evidence="2" id="KW-0732">Signal</keyword>
<dbReference type="OrthoDB" id="7997695at2"/>
<feature type="region of interest" description="Disordered" evidence="1">
    <location>
        <begin position="33"/>
        <end position="82"/>
    </location>
</feature>
<keyword evidence="4" id="KW-1185">Reference proteome</keyword>
<dbReference type="Proteomes" id="UP000286997">
    <property type="component" value="Unassembled WGS sequence"/>
</dbReference>
<feature type="compositionally biased region" description="Low complexity" evidence="1">
    <location>
        <begin position="36"/>
        <end position="55"/>
    </location>
</feature>
<dbReference type="AlphaFoldDB" id="A0A3S2WCP2"/>
<gene>
    <name evidence="3" type="ORF">EOE48_07945</name>
</gene>
<sequence>MRSLTLAALAVLAGAVPALASPCGQQIATIERRLDSPGAASVTGSTGSTGTATGSPRALPAPPAGQPSDPAMKPDAGKIGEARRLIEQAKTQDKAGQDAACEDTMTKAKEMIGALP</sequence>
<evidence type="ECO:0000256" key="2">
    <source>
        <dbReference type="SAM" id="SignalP"/>
    </source>
</evidence>
<accession>A0A3S2WCP2</accession>